<dbReference type="OrthoDB" id="672793at2759"/>
<gene>
    <name evidence="3" type="primary">Hint2</name>
    <name evidence="3" type="ORF">GWK47_010042</name>
</gene>
<dbReference type="InterPro" id="IPR011146">
    <property type="entry name" value="HIT-like"/>
</dbReference>
<evidence type="ECO:0000256" key="1">
    <source>
        <dbReference type="PROSITE-ProRule" id="PRU00464"/>
    </source>
</evidence>
<dbReference type="PRINTS" id="PR00332">
    <property type="entry name" value="HISTRIAD"/>
</dbReference>
<dbReference type="Proteomes" id="UP000770661">
    <property type="component" value="Unassembled WGS sequence"/>
</dbReference>
<comment type="caution">
    <text evidence="1">Lacks conserved residue(s) required for the propagation of feature annotation.</text>
</comment>
<dbReference type="AlphaFoldDB" id="A0A8J4XYT0"/>
<keyword evidence="4" id="KW-1185">Reference proteome</keyword>
<feature type="domain" description="HIT" evidence="2">
    <location>
        <begin position="118"/>
        <end position="165"/>
    </location>
</feature>
<organism evidence="3 4">
    <name type="scientific">Chionoecetes opilio</name>
    <name type="common">Atlantic snow crab</name>
    <name type="synonym">Cancer opilio</name>
    <dbReference type="NCBI Taxonomy" id="41210"/>
    <lineage>
        <taxon>Eukaryota</taxon>
        <taxon>Metazoa</taxon>
        <taxon>Ecdysozoa</taxon>
        <taxon>Arthropoda</taxon>
        <taxon>Crustacea</taxon>
        <taxon>Multicrustacea</taxon>
        <taxon>Malacostraca</taxon>
        <taxon>Eumalacostraca</taxon>
        <taxon>Eucarida</taxon>
        <taxon>Decapoda</taxon>
        <taxon>Pleocyemata</taxon>
        <taxon>Brachyura</taxon>
        <taxon>Eubrachyura</taxon>
        <taxon>Majoidea</taxon>
        <taxon>Majidae</taxon>
        <taxon>Chionoecetes</taxon>
    </lineage>
</organism>
<dbReference type="Gene3D" id="3.30.428.10">
    <property type="entry name" value="HIT-like"/>
    <property type="match status" value="1"/>
</dbReference>
<dbReference type="SUPFAM" id="SSF54197">
    <property type="entry name" value="HIT-like"/>
    <property type="match status" value="1"/>
</dbReference>
<accession>A0A8J4XYT0</accession>
<name>A0A8J4XYT0_CHIOP</name>
<protein>
    <submittedName>
        <fullName evidence="3">Histidine triad nucleotide-binding protein 2, mitochondrial</fullName>
    </submittedName>
</protein>
<sequence length="278" mass="31179">MATSYVRHIRPWRGRLQIKGCCRDITGSGFPGLRGVDTGSSLGRHTDTTHSKLVCAFHQKVLRTPPRHPARGYHPNQRVEVEEISMLFPGGGNDGEHERMRGTVANIPFANAKNSPTIFDRILDGSIKADIVYEDNDCLAFRDVDPQSPKHLLVIPRRRIAMLEDAQNTDQGVKYYCVGEKPDQRLHRQHQLVTPNPKLKLENTPTPRSRGGLFFQGATSKGQERSLTSKNFWRLVFCRGTGTAQKELSPEVSEWGSEKAFFGRSSFFPAPQVSVVVD</sequence>
<dbReference type="InterPro" id="IPR001310">
    <property type="entry name" value="Histidine_triad_HIT"/>
</dbReference>
<proteinExistence type="predicted"/>
<evidence type="ECO:0000259" key="2">
    <source>
        <dbReference type="PROSITE" id="PS51084"/>
    </source>
</evidence>
<evidence type="ECO:0000313" key="3">
    <source>
        <dbReference type="EMBL" id="KAG0716292.1"/>
    </source>
</evidence>
<dbReference type="EMBL" id="JACEEZ010018959">
    <property type="protein sequence ID" value="KAG0716292.1"/>
    <property type="molecule type" value="Genomic_DNA"/>
</dbReference>
<evidence type="ECO:0000313" key="4">
    <source>
        <dbReference type="Proteomes" id="UP000770661"/>
    </source>
</evidence>
<dbReference type="Pfam" id="PF01230">
    <property type="entry name" value="HIT"/>
    <property type="match status" value="1"/>
</dbReference>
<dbReference type="PROSITE" id="PS51084">
    <property type="entry name" value="HIT_2"/>
    <property type="match status" value="1"/>
</dbReference>
<reference evidence="3" key="1">
    <citation type="submission" date="2020-07" db="EMBL/GenBank/DDBJ databases">
        <title>The High-quality genome of the commercially important snow crab, Chionoecetes opilio.</title>
        <authorList>
            <person name="Jeong J.-H."/>
            <person name="Ryu S."/>
        </authorList>
    </citation>
    <scope>NUCLEOTIDE SEQUENCE</scope>
    <source>
        <strain evidence="3">MADBK_172401_WGS</strain>
        <tissue evidence="3">Digestive gland</tissue>
    </source>
</reference>
<dbReference type="GO" id="GO:0003824">
    <property type="term" value="F:catalytic activity"/>
    <property type="evidence" value="ECO:0007669"/>
    <property type="project" value="InterPro"/>
</dbReference>
<dbReference type="InterPro" id="IPR036265">
    <property type="entry name" value="HIT-like_sf"/>
</dbReference>
<dbReference type="PANTHER" id="PTHR23089">
    <property type="entry name" value="HISTIDINE TRIAD HIT PROTEIN"/>
    <property type="match status" value="1"/>
</dbReference>
<comment type="caution">
    <text evidence="3">The sequence shown here is derived from an EMBL/GenBank/DDBJ whole genome shotgun (WGS) entry which is preliminary data.</text>
</comment>